<keyword evidence="4" id="KW-0067">ATP-binding</keyword>
<name>A0A381TK29_9ZZZZ</name>
<sequence length="225" mass="25072">MSEINKQKEGLPQKIALIICNGNPPPEKLLHQLWQEADYRVAADGGANQLYCYNLIPDAVVGDFDSIKPEVRKKLPNSKLFHVKEQDTNDADKAVRHCLKRECTEIHILGAEGSRNDQFLSSLEILFKYTPNVRLILWTPLERMEFILDNWKENLPPGTILSLLPLFGGAQGVVTHGLEFSLDGHDLLPGKTPSGVSNLVISNPVSVTLKKGQLLLVVQHTTNYS</sequence>
<dbReference type="SMART" id="SM00983">
    <property type="entry name" value="TPK_B1_binding"/>
    <property type="match status" value="1"/>
</dbReference>
<dbReference type="PANTHER" id="PTHR41299">
    <property type="entry name" value="THIAMINE PYROPHOSPHOKINASE"/>
    <property type="match status" value="1"/>
</dbReference>
<dbReference type="SUPFAM" id="SSF63862">
    <property type="entry name" value="Thiamin pyrophosphokinase, substrate-binding domain"/>
    <property type="match status" value="1"/>
</dbReference>
<evidence type="ECO:0000256" key="2">
    <source>
        <dbReference type="ARBA" id="ARBA00022741"/>
    </source>
</evidence>
<evidence type="ECO:0000256" key="4">
    <source>
        <dbReference type="ARBA" id="ARBA00022840"/>
    </source>
</evidence>
<dbReference type="GO" id="GO:0006772">
    <property type="term" value="P:thiamine metabolic process"/>
    <property type="evidence" value="ECO:0007669"/>
    <property type="project" value="InterPro"/>
</dbReference>
<evidence type="ECO:0000256" key="3">
    <source>
        <dbReference type="ARBA" id="ARBA00022777"/>
    </source>
</evidence>
<dbReference type="GO" id="GO:0030975">
    <property type="term" value="F:thiamine binding"/>
    <property type="evidence" value="ECO:0007669"/>
    <property type="project" value="InterPro"/>
</dbReference>
<feature type="domain" description="Thiamin pyrophosphokinase thiamin-binding" evidence="5">
    <location>
        <begin position="152"/>
        <end position="215"/>
    </location>
</feature>
<dbReference type="GO" id="GO:0009229">
    <property type="term" value="P:thiamine diphosphate biosynthetic process"/>
    <property type="evidence" value="ECO:0007669"/>
    <property type="project" value="InterPro"/>
</dbReference>
<dbReference type="EMBL" id="UINC01004548">
    <property type="protein sequence ID" value="SVA15137.1"/>
    <property type="molecule type" value="Genomic_DNA"/>
</dbReference>
<dbReference type="GO" id="GO:0005524">
    <property type="term" value="F:ATP binding"/>
    <property type="evidence" value="ECO:0007669"/>
    <property type="project" value="UniProtKB-KW"/>
</dbReference>
<evidence type="ECO:0000256" key="1">
    <source>
        <dbReference type="ARBA" id="ARBA00022679"/>
    </source>
</evidence>
<dbReference type="PANTHER" id="PTHR41299:SF1">
    <property type="entry name" value="THIAMINE PYROPHOSPHOKINASE"/>
    <property type="match status" value="1"/>
</dbReference>
<dbReference type="InterPro" id="IPR036371">
    <property type="entry name" value="TPK_B1-bd_sf"/>
</dbReference>
<dbReference type="SUPFAM" id="SSF63999">
    <property type="entry name" value="Thiamin pyrophosphokinase, catalytic domain"/>
    <property type="match status" value="1"/>
</dbReference>
<dbReference type="InterPro" id="IPR006282">
    <property type="entry name" value="Thi_PPkinase"/>
</dbReference>
<reference evidence="6" key="1">
    <citation type="submission" date="2018-05" db="EMBL/GenBank/DDBJ databases">
        <authorList>
            <person name="Lanie J.A."/>
            <person name="Ng W.-L."/>
            <person name="Kazmierczak K.M."/>
            <person name="Andrzejewski T.M."/>
            <person name="Davidsen T.M."/>
            <person name="Wayne K.J."/>
            <person name="Tettelin H."/>
            <person name="Glass J.I."/>
            <person name="Rusch D."/>
            <person name="Podicherti R."/>
            <person name="Tsui H.-C.T."/>
            <person name="Winkler M.E."/>
        </authorList>
    </citation>
    <scope>NUCLEOTIDE SEQUENCE</scope>
</reference>
<dbReference type="InterPro" id="IPR007371">
    <property type="entry name" value="TPK_catalytic"/>
</dbReference>
<keyword evidence="3" id="KW-0418">Kinase</keyword>
<keyword evidence="1" id="KW-0808">Transferase</keyword>
<protein>
    <recommendedName>
        <fullName evidence="5">Thiamin pyrophosphokinase thiamin-binding domain-containing protein</fullName>
    </recommendedName>
</protein>
<dbReference type="AlphaFoldDB" id="A0A381TK29"/>
<dbReference type="InterPro" id="IPR053149">
    <property type="entry name" value="TPK"/>
</dbReference>
<dbReference type="Pfam" id="PF04265">
    <property type="entry name" value="TPK_B1_binding"/>
    <property type="match status" value="1"/>
</dbReference>
<gene>
    <name evidence="6" type="ORF">METZ01_LOCUS67991</name>
</gene>
<dbReference type="GO" id="GO:0016301">
    <property type="term" value="F:kinase activity"/>
    <property type="evidence" value="ECO:0007669"/>
    <property type="project" value="UniProtKB-KW"/>
</dbReference>
<keyword evidence="2" id="KW-0547">Nucleotide-binding</keyword>
<dbReference type="Pfam" id="PF04263">
    <property type="entry name" value="TPK_catalytic"/>
    <property type="match status" value="1"/>
</dbReference>
<accession>A0A381TK29</accession>
<dbReference type="Gene3D" id="3.40.50.10240">
    <property type="entry name" value="Thiamin pyrophosphokinase, catalytic domain"/>
    <property type="match status" value="1"/>
</dbReference>
<dbReference type="NCBIfam" id="TIGR01378">
    <property type="entry name" value="thi_PPkinase"/>
    <property type="match status" value="1"/>
</dbReference>
<evidence type="ECO:0000259" key="5">
    <source>
        <dbReference type="SMART" id="SM00983"/>
    </source>
</evidence>
<dbReference type="InterPro" id="IPR007373">
    <property type="entry name" value="Thiamin_PyroPKinase_B1-bd"/>
</dbReference>
<evidence type="ECO:0000313" key="6">
    <source>
        <dbReference type="EMBL" id="SVA15137.1"/>
    </source>
</evidence>
<organism evidence="6">
    <name type="scientific">marine metagenome</name>
    <dbReference type="NCBI Taxonomy" id="408172"/>
    <lineage>
        <taxon>unclassified sequences</taxon>
        <taxon>metagenomes</taxon>
        <taxon>ecological metagenomes</taxon>
    </lineage>
</organism>
<dbReference type="GO" id="GO:0004788">
    <property type="term" value="F:thiamine diphosphokinase activity"/>
    <property type="evidence" value="ECO:0007669"/>
    <property type="project" value="InterPro"/>
</dbReference>
<dbReference type="CDD" id="cd07995">
    <property type="entry name" value="TPK"/>
    <property type="match status" value="1"/>
</dbReference>
<dbReference type="InterPro" id="IPR036759">
    <property type="entry name" value="TPK_catalytic_sf"/>
</dbReference>
<proteinExistence type="predicted"/>